<dbReference type="CDD" id="cd00831">
    <property type="entry name" value="CHS_like"/>
    <property type="match status" value="1"/>
</dbReference>
<dbReference type="InterPro" id="IPR011141">
    <property type="entry name" value="Polyketide_synthase_type-III"/>
</dbReference>
<dbReference type="PANTHER" id="PTHR11877:SF99">
    <property type="entry name" value="1,3,6,8-TETRAHYDROXYNAPHTHALENE SYNTHASE"/>
    <property type="match status" value="1"/>
</dbReference>
<dbReference type="GO" id="GO:0016747">
    <property type="term" value="F:acyltransferase activity, transferring groups other than amino-acyl groups"/>
    <property type="evidence" value="ECO:0007669"/>
    <property type="project" value="InterPro"/>
</dbReference>
<gene>
    <name evidence="7" type="ORF">BXY45_104103</name>
</gene>
<dbReference type="OrthoDB" id="9786288at2"/>
<dbReference type="SUPFAM" id="SSF53901">
    <property type="entry name" value="Thiolase-like"/>
    <property type="match status" value="1"/>
</dbReference>
<keyword evidence="8" id="KW-1185">Reference proteome</keyword>
<dbReference type="InterPro" id="IPR001099">
    <property type="entry name" value="Chalcone/stilbene_synt_N"/>
</dbReference>
<dbReference type="GO" id="GO:0030639">
    <property type="term" value="P:polyketide biosynthetic process"/>
    <property type="evidence" value="ECO:0007669"/>
    <property type="project" value="TreeGrafter"/>
</dbReference>
<dbReference type="PIRSF" id="PIRSF000451">
    <property type="entry name" value="PKS_III"/>
    <property type="match status" value="1"/>
</dbReference>
<evidence type="ECO:0000259" key="6">
    <source>
        <dbReference type="Pfam" id="PF02797"/>
    </source>
</evidence>
<dbReference type="InterPro" id="IPR016039">
    <property type="entry name" value="Thiolase-like"/>
</dbReference>
<comment type="similarity">
    <text evidence="1">Belongs to the thiolase-like superfamily. Chalcone/stilbene synthases family.</text>
</comment>
<evidence type="ECO:0000313" key="8">
    <source>
        <dbReference type="Proteomes" id="UP000245469"/>
    </source>
</evidence>
<sequence>MSRIVAVAPVLPEHSYPQEQITEALVDLVCPPGSPAAAKAPLLRRLHRSAGVQRRHLVRPPHEYAHLDGFTGANEAWLHDGATFGLRAAREALEAARLAPDDVDLVLFTTVTGIAAPSLDARIAGPLGLRPDVKRLPLFGLGCVAGASGLARLHDHLRGHPDDVALLLSVELCSLTVQRDDPSTANLVASGLFGDGAAAVVVVGERRAAAMGLGAPTARSPRIVSSRSHLYPGTTDVLGWDVGGTGFRIVLSASLADVVETHLADDVKALLAPLGLDAGDVTRWVAHPGGPRVLEAAARALALEEGALAPSWASLARVGNLSSASVLHVLADVLAREQEGDQDDDGGGALQRCVLFALGPGFSAELVLLEWAGDTQR</sequence>
<keyword evidence="2" id="KW-0808">Transferase</keyword>
<feature type="domain" description="Chalcone/stilbene synthase C-terminal" evidence="6">
    <location>
        <begin position="223"/>
        <end position="369"/>
    </location>
</feature>
<proteinExistence type="inferred from homology"/>
<reference evidence="7 8" key="1">
    <citation type="submission" date="2018-03" db="EMBL/GenBank/DDBJ databases">
        <title>Genomic Encyclopedia of Archaeal and Bacterial Type Strains, Phase II (KMG-II): from individual species to whole genera.</title>
        <authorList>
            <person name="Goeker M."/>
        </authorList>
    </citation>
    <scope>NUCLEOTIDE SEQUENCE [LARGE SCALE GENOMIC DNA]</scope>
    <source>
        <strain evidence="7 8">DSM 44889</strain>
    </source>
</reference>
<dbReference type="InterPro" id="IPR012328">
    <property type="entry name" value="Chalcone/stilbene_synt_C"/>
</dbReference>
<evidence type="ECO:0000259" key="5">
    <source>
        <dbReference type="Pfam" id="PF00195"/>
    </source>
</evidence>
<keyword evidence="3" id="KW-0012">Acyltransferase</keyword>
<accession>A0A316ADY9</accession>
<evidence type="ECO:0000256" key="2">
    <source>
        <dbReference type="ARBA" id="ARBA00022679"/>
    </source>
</evidence>
<comment type="caution">
    <text evidence="7">The sequence shown here is derived from an EMBL/GenBank/DDBJ whole genome shotgun (WGS) entry which is preliminary data.</text>
</comment>
<evidence type="ECO:0000256" key="1">
    <source>
        <dbReference type="ARBA" id="ARBA00005531"/>
    </source>
</evidence>
<name>A0A316ADY9_9ACTN</name>
<evidence type="ECO:0000256" key="4">
    <source>
        <dbReference type="PIRSR" id="PIRSR000451-1"/>
    </source>
</evidence>
<dbReference type="EMBL" id="QGDQ01000004">
    <property type="protein sequence ID" value="PWJ55180.1"/>
    <property type="molecule type" value="Genomic_DNA"/>
</dbReference>
<organism evidence="7 8">
    <name type="scientific">Quadrisphaera granulorum</name>
    <dbReference type="NCBI Taxonomy" id="317664"/>
    <lineage>
        <taxon>Bacteria</taxon>
        <taxon>Bacillati</taxon>
        <taxon>Actinomycetota</taxon>
        <taxon>Actinomycetes</taxon>
        <taxon>Kineosporiales</taxon>
        <taxon>Kineosporiaceae</taxon>
        <taxon>Quadrisphaera</taxon>
    </lineage>
</organism>
<dbReference type="Pfam" id="PF02797">
    <property type="entry name" value="Chal_sti_synt_C"/>
    <property type="match status" value="1"/>
</dbReference>
<evidence type="ECO:0000256" key="3">
    <source>
        <dbReference type="ARBA" id="ARBA00023315"/>
    </source>
</evidence>
<dbReference type="AlphaFoldDB" id="A0A316ADY9"/>
<dbReference type="Pfam" id="PF00195">
    <property type="entry name" value="Chal_sti_synt_N"/>
    <property type="match status" value="1"/>
</dbReference>
<dbReference type="Proteomes" id="UP000245469">
    <property type="component" value="Unassembled WGS sequence"/>
</dbReference>
<dbReference type="PANTHER" id="PTHR11877">
    <property type="entry name" value="HYDROXYMETHYLGLUTARYL-COA SYNTHASE"/>
    <property type="match status" value="1"/>
</dbReference>
<dbReference type="Gene3D" id="3.40.47.10">
    <property type="match status" value="2"/>
</dbReference>
<feature type="active site" description="Acyl-thioester intermediate" evidence="4">
    <location>
        <position position="143"/>
    </location>
</feature>
<protein>
    <submittedName>
        <fullName evidence="7">Isopalmitoylresorcinol synthase</fullName>
    </submittedName>
</protein>
<dbReference type="RefSeq" id="WP_109773262.1">
    <property type="nucleotide sequence ID" value="NZ_QGDQ01000004.1"/>
</dbReference>
<feature type="domain" description="Chalcone/stilbene synthase N-terminal" evidence="5">
    <location>
        <begin position="82"/>
        <end position="202"/>
    </location>
</feature>
<evidence type="ECO:0000313" key="7">
    <source>
        <dbReference type="EMBL" id="PWJ55180.1"/>
    </source>
</evidence>